<evidence type="ECO:0000259" key="3">
    <source>
        <dbReference type="Pfam" id="PF18962"/>
    </source>
</evidence>
<evidence type="ECO:0000313" key="4">
    <source>
        <dbReference type="EMBL" id="SCY76210.1"/>
    </source>
</evidence>
<dbReference type="NCBIfam" id="TIGR04183">
    <property type="entry name" value="Por_Secre_tail"/>
    <property type="match status" value="1"/>
</dbReference>
<dbReference type="Gene3D" id="2.130.10.10">
    <property type="entry name" value="YVTN repeat-like/Quinoprotein amine dehydrogenase"/>
    <property type="match status" value="2"/>
</dbReference>
<dbReference type="STRING" id="490189.SAMN02927903_02283"/>
<dbReference type="Proteomes" id="UP000199354">
    <property type="component" value="Unassembled WGS sequence"/>
</dbReference>
<keyword evidence="5" id="KW-1185">Reference proteome</keyword>
<dbReference type="Pfam" id="PF07494">
    <property type="entry name" value="Reg_prop"/>
    <property type="match status" value="1"/>
</dbReference>
<feature type="chain" id="PRO_5011637277" evidence="2">
    <location>
        <begin position="19"/>
        <end position="399"/>
    </location>
</feature>
<dbReference type="InterPro" id="IPR011110">
    <property type="entry name" value="Reg_prop"/>
</dbReference>
<dbReference type="RefSeq" id="WP_091143743.1">
    <property type="nucleotide sequence ID" value="NZ_FMVF01000010.1"/>
</dbReference>
<dbReference type="Pfam" id="PF18962">
    <property type="entry name" value="Por_Secre_tail"/>
    <property type="match status" value="1"/>
</dbReference>
<evidence type="ECO:0000313" key="5">
    <source>
        <dbReference type="Proteomes" id="UP000199354"/>
    </source>
</evidence>
<protein>
    <submittedName>
        <fullName evidence="4">Por secretion system C-terminal sorting domain-containing protein</fullName>
    </submittedName>
</protein>
<sequence>MKKIYTTLLALCSVATFAQTYDYTLYNWQNTNTENATVNCLTTDNNGLLWMSSFAGIASFNGTTFTNYTPENSDLPINSVTKIVVDGLNRKWMSTYQSGIIMMSGNTFTGYDEVNSGLPSNVIGDIAVDASNNVWVATDAGLAKFNGSTWTVYNESNAGTFGNNISSVGIVGSTVYIVASEAVLMKMTGSSFSPVTDGVLKIFKTTNNDLYAYTLYGFSKFVNGDLTASYDYLAGGSCLMDCQPSAIDLDENGKVWISNYVECAQGGIQNFTDCANYTHANNDPMNYVTAFKVQSSNLIWVFVAELGLVKMVGNNLSAIDFENQTTATVYPNPVQDVLHVAAPQTISDVTVYNTMGQQVLRQAIDASEGQIDMSALTPGTYFVKTATPSAVKSVKVVKQ</sequence>
<organism evidence="4 5">
    <name type="scientific">Flavobacterium caeni</name>
    <dbReference type="NCBI Taxonomy" id="490189"/>
    <lineage>
        <taxon>Bacteria</taxon>
        <taxon>Pseudomonadati</taxon>
        <taxon>Bacteroidota</taxon>
        <taxon>Flavobacteriia</taxon>
        <taxon>Flavobacteriales</taxon>
        <taxon>Flavobacteriaceae</taxon>
        <taxon>Flavobacterium</taxon>
    </lineage>
</organism>
<feature type="signal peptide" evidence="2">
    <location>
        <begin position="1"/>
        <end position="18"/>
    </location>
</feature>
<proteinExistence type="predicted"/>
<dbReference type="OrthoDB" id="1283628at2"/>
<keyword evidence="1 2" id="KW-0732">Signal</keyword>
<dbReference type="AlphaFoldDB" id="A0A1G5IKI0"/>
<name>A0A1G5IKI0_9FLAO</name>
<dbReference type="SUPFAM" id="SSF63829">
    <property type="entry name" value="Calcium-dependent phosphotriesterase"/>
    <property type="match status" value="1"/>
</dbReference>
<dbReference type="InterPro" id="IPR015943">
    <property type="entry name" value="WD40/YVTN_repeat-like_dom_sf"/>
</dbReference>
<evidence type="ECO:0000256" key="2">
    <source>
        <dbReference type="SAM" id="SignalP"/>
    </source>
</evidence>
<evidence type="ECO:0000256" key="1">
    <source>
        <dbReference type="ARBA" id="ARBA00022729"/>
    </source>
</evidence>
<feature type="domain" description="Secretion system C-terminal sorting" evidence="3">
    <location>
        <begin position="329"/>
        <end position="395"/>
    </location>
</feature>
<gene>
    <name evidence="4" type="ORF">SAMN02927903_02283</name>
</gene>
<accession>A0A1G5IKI0</accession>
<dbReference type="InterPro" id="IPR026444">
    <property type="entry name" value="Secre_tail"/>
</dbReference>
<reference evidence="4 5" key="1">
    <citation type="submission" date="2016-10" db="EMBL/GenBank/DDBJ databases">
        <authorList>
            <person name="de Groot N.N."/>
        </authorList>
    </citation>
    <scope>NUCLEOTIDE SEQUENCE [LARGE SCALE GENOMIC DNA]</scope>
    <source>
        <strain evidence="4 5">CGMCC 1.7031</strain>
    </source>
</reference>
<dbReference type="EMBL" id="FMVF01000010">
    <property type="protein sequence ID" value="SCY76210.1"/>
    <property type="molecule type" value="Genomic_DNA"/>
</dbReference>